<geneLocation type="plasmid" evidence="1">
    <name>pBC453</name>
</geneLocation>
<dbReference type="AlphaFoldDB" id="A0A286P6T2"/>
<evidence type="ECO:0000313" key="1">
    <source>
        <dbReference type="EMBL" id="BBA45546.1"/>
    </source>
</evidence>
<name>A0A286P6T2_9BURK</name>
<organism evidence="1">
    <name type="scientific">Burkholderia contaminans</name>
    <dbReference type="NCBI Taxonomy" id="488447"/>
    <lineage>
        <taxon>Bacteria</taxon>
        <taxon>Pseudomonadati</taxon>
        <taxon>Pseudomonadota</taxon>
        <taxon>Betaproteobacteria</taxon>
        <taxon>Burkholderiales</taxon>
        <taxon>Burkholderiaceae</taxon>
        <taxon>Burkholderia</taxon>
        <taxon>Burkholderia cepacia complex</taxon>
    </lineage>
</organism>
<gene>
    <name evidence="1" type="ORF">BCCH1_80570</name>
</gene>
<dbReference type="EMBL" id="AP018360">
    <property type="protein sequence ID" value="BBA45546.1"/>
    <property type="molecule type" value="Genomic_DNA"/>
</dbReference>
<protein>
    <recommendedName>
        <fullName evidence="2">DUF1064 domain-containing protein</fullName>
    </recommendedName>
</protein>
<reference evidence="1" key="2">
    <citation type="journal article" date="2017" name="Genome Announc.">
        <title>High-Quality Draft Genome Sequence of Burkholderia contaminans CH-1, a Gram-Negative Bacterium That Metabolizes 2-Azahypoxanthine, a Plant Growth-Regulating Compound.</title>
        <authorList>
            <person name="Choi J.-H."/>
            <person name="Sugiura H."/>
            <person name="Moriuchi R."/>
            <person name="Kawagishi H."/>
            <person name="Dohra H."/>
        </authorList>
    </citation>
    <scope>NUCLEOTIDE SEQUENCE</scope>
    <source>
        <strain evidence="1">CH-1</strain>
        <plasmid evidence="1">pBC453</plasmid>
    </source>
</reference>
<keyword evidence="1" id="KW-0614">Plasmid</keyword>
<reference evidence="1" key="1">
    <citation type="journal article" date="2016" name="Biosci. Biotechnol. Biochem.">
        <title>Bioconversion of AHX to AOH by resting cells of Burkholderia contaminans CH-1.</title>
        <authorList>
            <person name="Choi J.H."/>
            <person name="Kikuchi A."/>
            <person name="Pumkaeo P."/>
            <person name="Hirai H."/>
            <person name="Tokuyama S."/>
            <person name="Kawagishi H."/>
        </authorList>
    </citation>
    <scope>NUCLEOTIDE SEQUENCE</scope>
    <source>
        <strain evidence="1">CH-1</strain>
        <plasmid evidence="1">pBC453</plasmid>
    </source>
</reference>
<dbReference type="Gene3D" id="3.40.91.30">
    <property type="match status" value="1"/>
</dbReference>
<evidence type="ECO:0008006" key="2">
    <source>
        <dbReference type="Google" id="ProtNLM"/>
    </source>
</evidence>
<accession>A0A286P6T2</accession>
<proteinExistence type="predicted"/>
<sequence>MAKGFRISEAEYEALRKRNGSRGVAADQQRSSLVLPEALTLAPPPKPEDRMLALGRLPDGVMNKTESDYGTVLEMERRAGAITWFGFEPIKLRLGKNAFYTPDYGALLACGVLELREVKGYWREDARVKIKAAAHIYPFFRFVAVTKIPLRAGGGWRREEF</sequence>